<keyword evidence="2 3" id="KW-0378">Hydrolase</keyword>
<comment type="similarity">
    <text evidence="1 3">Belongs to the type-B carboxylesterase/lipase family.</text>
</comment>
<feature type="domain" description="Carboxylesterase type B" evidence="4">
    <location>
        <begin position="10"/>
        <end position="483"/>
    </location>
</feature>
<comment type="caution">
    <text evidence="5">The sequence shown here is derived from an EMBL/GenBank/DDBJ whole genome shotgun (WGS) entry which is preliminary data.</text>
</comment>
<dbReference type="GO" id="GO:0016787">
    <property type="term" value="F:hydrolase activity"/>
    <property type="evidence" value="ECO:0007669"/>
    <property type="project" value="UniProtKB-KW"/>
</dbReference>
<proteinExistence type="inferred from homology"/>
<evidence type="ECO:0000256" key="3">
    <source>
        <dbReference type="RuleBase" id="RU361235"/>
    </source>
</evidence>
<reference evidence="5 6" key="1">
    <citation type="submission" date="2020-08" db="EMBL/GenBank/DDBJ databases">
        <title>Genomic Encyclopedia of Type Strains, Phase IV (KMG-IV): sequencing the most valuable type-strain genomes for metagenomic binning, comparative biology and taxonomic classification.</title>
        <authorList>
            <person name="Goeker M."/>
        </authorList>
    </citation>
    <scope>NUCLEOTIDE SEQUENCE [LARGE SCALE GENOMIC DNA]</scope>
    <source>
        <strain evidence="5 6">DSM 21793</strain>
    </source>
</reference>
<dbReference type="InterPro" id="IPR002018">
    <property type="entry name" value="CarbesteraseB"/>
</dbReference>
<evidence type="ECO:0000313" key="6">
    <source>
        <dbReference type="Proteomes" id="UP000530564"/>
    </source>
</evidence>
<dbReference type="PANTHER" id="PTHR11559">
    <property type="entry name" value="CARBOXYLESTERASE"/>
    <property type="match status" value="1"/>
</dbReference>
<dbReference type="InterPro" id="IPR019826">
    <property type="entry name" value="Carboxylesterase_B_AS"/>
</dbReference>
<dbReference type="InterPro" id="IPR050309">
    <property type="entry name" value="Type-B_Carboxylest/Lipase"/>
</dbReference>
<organism evidence="5 6">
    <name type="scientific">Phenylobacterium haematophilum</name>
    <dbReference type="NCBI Taxonomy" id="98513"/>
    <lineage>
        <taxon>Bacteria</taxon>
        <taxon>Pseudomonadati</taxon>
        <taxon>Pseudomonadota</taxon>
        <taxon>Alphaproteobacteria</taxon>
        <taxon>Caulobacterales</taxon>
        <taxon>Caulobacteraceae</taxon>
        <taxon>Phenylobacterium</taxon>
    </lineage>
</organism>
<dbReference type="InterPro" id="IPR029058">
    <property type="entry name" value="AB_hydrolase_fold"/>
</dbReference>
<sequence length="508" mass="55132">MSDLEPTVPVATVHGQVRGLRKAGVSVFKGLRYGADTGGAGRFRPPQPVSPWSGVQDAFDFGPQSPQMRSPLADKGPMSEDCLRLNIFTPAADAAARPVMVWFHGGGFEAGSGSQRVYDGTRLALRGDVVVVSLNHRLNVFGHCYLGERLGESYAQAGNVGYLDLIAALRWVRDNIAAFGGDPANVTIFGQSGGGRKVSLCYAGEDARGLFQRGIVQSGSHLRVQAPEEATRLTDALLAALDLSPGDAARLLEVPTDALSVAQLKVMRETRSRFSPVLDGLAFKDHPFLPQAPAISNHLPMMVGTTRTELSNQLGYEPGAFELDMAELRKRLVRHVGEADVEAAIAEFLTSNPAASPSELYFLITSARGYILDQTLMAEQRVKAGAAPTYVYQLTWRSPAEDGRRISQHTLDLPFMFDNVAAAPHLTGPQSDDTRALAQAMSETWIAFARAGDPNNAAIPAWRPYDLTARPMMLFDVPPRLADDPFASERAFMSRFPTQQMGKTLHRQ</sequence>
<dbReference type="Proteomes" id="UP000530564">
    <property type="component" value="Unassembled WGS sequence"/>
</dbReference>
<accession>A0A840A734</accession>
<dbReference type="AlphaFoldDB" id="A0A840A734"/>
<evidence type="ECO:0000259" key="4">
    <source>
        <dbReference type="Pfam" id="PF00135"/>
    </source>
</evidence>
<dbReference type="RefSeq" id="WP_183776690.1">
    <property type="nucleotide sequence ID" value="NZ_JACIDK010000008.1"/>
</dbReference>
<gene>
    <name evidence="5" type="ORF">GGQ61_004023</name>
</gene>
<protein>
    <recommendedName>
        <fullName evidence="3">Carboxylic ester hydrolase</fullName>
        <ecNumber evidence="3">3.1.1.-</ecNumber>
    </recommendedName>
</protein>
<dbReference type="Pfam" id="PF00135">
    <property type="entry name" value="COesterase"/>
    <property type="match status" value="1"/>
</dbReference>
<dbReference type="EC" id="3.1.1.-" evidence="3"/>
<keyword evidence="6" id="KW-1185">Reference proteome</keyword>
<evidence type="ECO:0000313" key="5">
    <source>
        <dbReference type="EMBL" id="MBB3893281.1"/>
    </source>
</evidence>
<dbReference type="PROSITE" id="PS00122">
    <property type="entry name" value="CARBOXYLESTERASE_B_1"/>
    <property type="match status" value="1"/>
</dbReference>
<dbReference type="SUPFAM" id="SSF53474">
    <property type="entry name" value="alpha/beta-Hydrolases"/>
    <property type="match status" value="1"/>
</dbReference>
<dbReference type="EMBL" id="JACIDK010000008">
    <property type="protein sequence ID" value="MBB3893281.1"/>
    <property type="molecule type" value="Genomic_DNA"/>
</dbReference>
<evidence type="ECO:0000256" key="2">
    <source>
        <dbReference type="ARBA" id="ARBA00022801"/>
    </source>
</evidence>
<dbReference type="Gene3D" id="3.40.50.1820">
    <property type="entry name" value="alpha/beta hydrolase"/>
    <property type="match status" value="1"/>
</dbReference>
<name>A0A840A734_9CAUL</name>
<evidence type="ECO:0000256" key="1">
    <source>
        <dbReference type="ARBA" id="ARBA00005964"/>
    </source>
</evidence>